<organism evidence="2 3">
    <name type="scientific">Tetraparma gracilis</name>
    <dbReference type="NCBI Taxonomy" id="2962635"/>
    <lineage>
        <taxon>Eukaryota</taxon>
        <taxon>Sar</taxon>
        <taxon>Stramenopiles</taxon>
        <taxon>Ochrophyta</taxon>
        <taxon>Bolidophyceae</taxon>
        <taxon>Parmales</taxon>
        <taxon>Triparmaceae</taxon>
        <taxon>Tetraparma</taxon>
    </lineage>
</organism>
<name>A0ABQ6MLW5_9STRA</name>
<evidence type="ECO:0000313" key="2">
    <source>
        <dbReference type="EMBL" id="GMI28190.1"/>
    </source>
</evidence>
<evidence type="ECO:0000256" key="1">
    <source>
        <dbReference type="SAM" id="Phobius"/>
    </source>
</evidence>
<keyword evidence="1" id="KW-0472">Membrane</keyword>
<keyword evidence="1" id="KW-0812">Transmembrane</keyword>
<keyword evidence="1" id="KW-1133">Transmembrane helix</keyword>
<feature type="transmembrane region" description="Helical" evidence="1">
    <location>
        <begin position="148"/>
        <end position="169"/>
    </location>
</feature>
<feature type="transmembrane region" description="Helical" evidence="1">
    <location>
        <begin position="249"/>
        <end position="267"/>
    </location>
</feature>
<feature type="transmembrane region" description="Helical" evidence="1">
    <location>
        <begin position="91"/>
        <end position="106"/>
    </location>
</feature>
<evidence type="ECO:0000313" key="3">
    <source>
        <dbReference type="Proteomes" id="UP001165060"/>
    </source>
</evidence>
<reference evidence="2 3" key="1">
    <citation type="journal article" date="2023" name="Commun. Biol.">
        <title>Genome analysis of Parmales, the sister group of diatoms, reveals the evolutionary specialization of diatoms from phago-mixotrophs to photoautotrophs.</title>
        <authorList>
            <person name="Ban H."/>
            <person name="Sato S."/>
            <person name="Yoshikawa S."/>
            <person name="Yamada K."/>
            <person name="Nakamura Y."/>
            <person name="Ichinomiya M."/>
            <person name="Sato N."/>
            <person name="Blanc-Mathieu R."/>
            <person name="Endo H."/>
            <person name="Kuwata A."/>
            <person name="Ogata H."/>
        </authorList>
    </citation>
    <scope>NUCLEOTIDE SEQUENCE [LARGE SCALE GENOMIC DNA]</scope>
</reference>
<feature type="transmembrane region" description="Helical" evidence="1">
    <location>
        <begin position="26"/>
        <end position="49"/>
    </location>
</feature>
<feature type="transmembrane region" description="Helical" evidence="1">
    <location>
        <begin position="208"/>
        <end position="229"/>
    </location>
</feature>
<proteinExistence type="predicted"/>
<dbReference type="Proteomes" id="UP001165060">
    <property type="component" value="Unassembled WGS sequence"/>
</dbReference>
<accession>A0ABQ6MLW5</accession>
<dbReference type="EMBL" id="BRYB01001541">
    <property type="protein sequence ID" value="GMI28190.1"/>
    <property type="molecule type" value="Genomic_DNA"/>
</dbReference>
<feature type="transmembrane region" description="Helical" evidence="1">
    <location>
        <begin position="61"/>
        <end position="85"/>
    </location>
</feature>
<gene>
    <name evidence="2" type="ORF">TeGR_g1416</name>
</gene>
<keyword evidence="3" id="KW-1185">Reference proteome</keyword>
<comment type="caution">
    <text evidence="2">The sequence shown here is derived from an EMBL/GenBank/DDBJ whole genome shotgun (WGS) entry which is preliminary data.</text>
</comment>
<sequence length="289" mass="32194">MPTTRSKSKATESSKGPKKHELPLPFFQNVAVVCLLLFLLQSTLLRISAMYDWHMYNSMHVMQLTIFTMHLTPIFCLRSLIPIFMVSRKDLSVHIIIVAYVLMALNNRMSVSDPVSPYNLVLFSLETASALLPALSTPELLSEYLLPMFALVNPVIVVGFWGGICAAACSSTFSFMPVDRHIRAAFLSGAPIQYFSDPEAAHLLRREVVGHFLMQALAYLCCTLLVHVLRRDNRLFSRLPVSGKAVRTLALYVSMYVLITLASSVGLSENGRLPYGLNELLSQRLGIGK</sequence>
<protein>
    <submittedName>
        <fullName evidence="2">Uncharacterized protein</fullName>
    </submittedName>
</protein>